<gene>
    <name evidence="1" type="ORF">RZN69_17135</name>
</gene>
<proteinExistence type="predicted"/>
<dbReference type="EMBL" id="CP136920">
    <property type="protein sequence ID" value="WOO40345.1"/>
    <property type="molecule type" value="Genomic_DNA"/>
</dbReference>
<dbReference type="Proteomes" id="UP001304300">
    <property type="component" value="Chromosome"/>
</dbReference>
<evidence type="ECO:0000313" key="2">
    <source>
        <dbReference type="Proteomes" id="UP001304300"/>
    </source>
</evidence>
<reference evidence="1 2" key="1">
    <citation type="submission" date="2023-10" db="EMBL/GenBank/DDBJ databases">
        <title>Rubellicoccus peritrichatus gen. nov., sp. nov., isolated from an algae of coral reef tank.</title>
        <authorList>
            <person name="Luo J."/>
        </authorList>
    </citation>
    <scope>NUCLEOTIDE SEQUENCE [LARGE SCALE GENOMIC DNA]</scope>
    <source>
        <strain evidence="1 2">CR14</strain>
    </source>
</reference>
<evidence type="ECO:0000313" key="1">
    <source>
        <dbReference type="EMBL" id="WOO40345.1"/>
    </source>
</evidence>
<name>A0AAQ3LAG2_9BACT</name>
<dbReference type="AlphaFoldDB" id="A0AAQ3LAG2"/>
<dbReference type="KEGG" id="puo:RZN69_17135"/>
<keyword evidence="2" id="KW-1185">Reference proteome</keyword>
<sequence length="135" mass="15878">MLFTDYYGKIKARPEMYTGKTSLVALVYLLDGIDIAAEKMVYMPTFKYWLQTKYNRRDGIIPMILERSGSDEEGMGVFFEEFDLFLDDFQKRGPEDIREENDKWFCFPAWQGKHSNTEWEIRVIKHGEPVGIGDD</sequence>
<accession>A0AAQ3LAG2</accession>
<organism evidence="1 2">
    <name type="scientific">Rubellicoccus peritrichatus</name>
    <dbReference type="NCBI Taxonomy" id="3080537"/>
    <lineage>
        <taxon>Bacteria</taxon>
        <taxon>Pseudomonadati</taxon>
        <taxon>Verrucomicrobiota</taxon>
        <taxon>Opitutia</taxon>
        <taxon>Puniceicoccales</taxon>
        <taxon>Cerasicoccaceae</taxon>
        <taxon>Rubellicoccus</taxon>
    </lineage>
</organism>
<dbReference type="RefSeq" id="WP_317832541.1">
    <property type="nucleotide sequence ID" value="NZ_CP136920.1"/>
</dbReference>
<protein>
    <submittedName>
        <fullName evidence="1">Uncharacterized protein</fullName>
    </submittedName>
</protein>